<dbReference type="EMBL" id="LAZR01029245">
    <property type="protein sequence ID" value="KKL60159.1"/>
    <property type="molecule type" value="Genomic_DNA"/>
</dbReference>
<name>A0A0F9DET2_9ZZZZ</name>
<reference evidence="1" key="1">
    <citation type="journal article" date="2015" name="Nature">
        <title>Complex archaea that bridge the gap between prokaryotes and eukaryotes.</title>
        <authorList>
            <person name="Spang A."/>
            <person name="Saw J.H."/>
            <person name="Jorgensen S.L."/>
            <person name="Zaremba-Niedzwiedzka K."/>
            <person name="Martijn J."/>
            <person name="Lind A.E."/>
            <person name="van Eijk R."/>
            <person name="Schleper C."/>
            <person name="Guy L."/>
            <person name="Ettema T.J."/>
        </authorList>
    </citation>
    <scope>NUCLEOTIDE SEQUENCE</scope>
</reference>
<organism evidence="1">
    <name type="scientific">marine sediment metagenome</name>
    <dbReference type="NCBI Taxonomy" id="412755"/>
    <lineage>
        <taxon>unclassified sequences</taxon>
        <taxon>metagenomes</taxon>
        <taxon>ecological metagenomes</taxon>
    </lineage>
</organism>
<evidence type="ECO:0000313" key="1">
    <source>
        <dbReference type="EMBL" id="KKL60159.1"/>
    </source>
</evidence>
<proteinExistence type="predicted"/>
<protein>
    <submittedName>
        <fullName evidence="1">Uncharacterized protein</fullName>
    </submittedName>
</protein>
<sequence>MHGTQVATQESNTKKIIALEGKVFLLEQKIKDLDENYDKLYKWMMEKSEVIQKA</sequence>
<accession>A0A0F9DET2</accession>
<dbReference type="AlphaFoldDB" id="A0A0F9DET2"/>
<gene>
    <name evidence="1" type="ORF">LCGC14_2208120</name>
</gene>
<comment type="caution">
    <text evidence="1">The sequence shown here is derived from an EMBL/GenBank/DDBJ whole genome shotgun (WGS) entry which is preliminary data.</text>
</comment>